<feature type="compositionally biased region" description="Polar residues" evidence="1">
    <location>
        <begin position="228"/>
        <end position="237"/>
    </location>
</feature>
<dbReference type="EMBL" id="SNWD01000015">
    <property type="protein sequence ID" value="TDN78768.1"/>
    <property type="molecule type" value="Genomic_DNA"/>
</dbReference>
<evidence type="ECO:0000313" key="3">
    <source>
        <dbReference type="Proteomes" id="UP000295493"/>
    </source>
</evidence>
<keyword evidence="3" id="KW-1185">Reference proteome</keyword>
<sequence>MVYRQEVRRDDGKALFRLALVRQVRFTEQGAGYRAELTLRSAESEGAAGKRALAGLAPFIDVTMIFHLDPRGSVTGIESLDPLWTRFCEGLAAQATGDATQREIARATLAALRNAPAAERRRLFADMIAPLLAPDIAAAGVTPDQPVEAQGDTASAAGAVLKGERRVWRESGALVAETRLSGDAPIGADAGAGAVHILRVVRRTVDPHSGLVTTSRETTRRESADGTIVQTMSTRLE</sequence>
<feature type="region of interest" description="Disordered" evidence="1">
    <location>
        <begin position="214"/>
        <end position="237"/>
    </location>
</feature>
<comment type="caution">
    <text evidence="2">The sequence shown here is derived from an EMBL/GenBank/DDBJ whole genome shotgun (WGS) entry which is preliminary data.</text>
</comment>
<dbReference type="Proteomes" id="UP000295493">
    <property type="component" value="Unassembled WGS sequence"/>
</dbReference>
<accession>A0A4V3BSI1</accession>
<protein>
    <submittedName>
        <fullName evidence="2">Uncharacterized protein</fullName>
    </submittedName>
</protein>
<gene>
    <name evidence="2" type="ORF">EV664_11531</name>
</gene>
<evidence type="ECO:0000313" key="2">
    <source>
        <dbReference type="EMBL" id="TDN78768.1"/>
    </source>
</evidence>
<proteinExistence type="predicted"/>
<name>A0A4V3BSI1_9SPHN</name>
<organism evidence="2 3">
    <name type="scientific">Stakelama pacifica</name>
    <dbReference type="NCBI Taxonomy" id="517720"/>
    <lineage>
        <taxon>Bacteria</taxon>
        <taxon>Pseudomonadati</taxon>
        <taxon>Pseudomonadota</taxon>
        <taxon>Alphaproteobacteria</taxon>
        <taxon>Sphingomonadales</taxon>
        <taxon>Sphingomonadaceae</taxon>
        <taxon>Stakelama</taxon>
    </lineage>
</organism>
<dbReference type="AlphaFoldDB" id="A0A4V3BSI1"/>
<reference evidence="2 3" key="1">
    <citation type="submission" date="2019-03" db="EMBL/GenBank/DDBJ databases">
        <title>Genomic Encyclopedia of Type Strains, Phase IV (KMG-IV): sequencing the most valuable type-strain genomes for metagenomic binning, comparative biology and taxonomic classification.</title>
        <authorList>
            <person name="Goeker M."/>
        </authorList>
    </citation>
    <scope>NUCLEOTIDE SEQUENCE [LARGE SCALE GENOMIC DNA]</scope>
    <source>
        <strain evidence="2 3">DSM 25059</strain>
    </source>
</reference>
<evidence type="ECO:0000256" key="1">
    <source>
        <dbReference type="SAM" id="MobiDB-lite"/>
    </source>
</evidence>